<evidence type="ECO:0000313" key="1">
    <source>
        <dbReference type="EMBL" id="CAI9167850.1"/>
    </source>
</evidence>
<sequence>MGPPPLPSYPALLGHSLPRKPQNQVKWFIESCAQRSLRPSLGVCPGESGCLDACCALLPLPLRPSWEPGQRGLLCKASPELSLLAEGGLEAATFRLTDWNISMIRCNALGDTGHIAEV</sequence>
<proteinExistence type="predicted"/>
<organism evidence="1 2">
    <name type="scientific">Rangifer tarandus platyrhynchus</name>
    <name type="common">Svalbard reindeer</name>
    <dbReference type="NCBI Taxonomy" id="3082113"/>
    <lineage>
        <taxon>Eukaryota</taxon>
        <taxon>Metazoa</taxon>
        <taxon>Chordata</taxon>
        <taxon>Craniata</taxon>
        <taxon>Vertebrata</taxon>
        <taxon>Euteleostomi</taxon>
        <taxon>Mammalia</taxon>
        <taxon>Eutheria</taxon>
        <taxon>Laurasiatheria</taxon>
        <taxon>Artiodactyla</taxon>
        <taxon>Ruminantia</taxon>
        <taxon>Pecora</taxon>
        <taxon>Cervidae</taxon>
        <taxon>Odocoileinae</taxon>
        <taxon>Rangifer</taxon>
    </lineage>
</organism>
<reference evidence="1" key="1">
    <citation type="submission" date="2023-04" db="EMBL/GenBank/DDBJ databases">
        <authorList>
            <consortium name="ELIXIR-Norway"/>
        </authorList>
    </citation>
    <scope>NUCLEOTIDE SEQUENCE [LARGE SCALE GENOMIC DNA]</scope>
</reference>
<evidence type="ECO:0000313" key="2">
    <source>
        <dbReference type="Proteomes" id="UP001176941"/>
    </source>
</evidence>
<protein>
    <submittedName>
        <fullName evidence="1">Uncharacterized protein</fullName>
    </submittedName>
</protein>
<name>A0ABN8Z1X4_RANTA</name>
<accession>A0ABN8Z1X4</accession>
<gene>
    <name evidence="1" type="ORF">MRATA1EN1_LOCUS16812</name>
</gene>
<keyword evidence="2" id="KW-1185">Reference proteome</keyword>
<dbReference type="EMBL" id="OX459963">
    <property type="protein sequence ID" value="CAI9167850.1"/>
    <property type="molecule type" value="Genomic_DNA"/>
</dbReference>
<dbReference type="Proteomes" id="UP001176941">
    <property type="component" value="Chromosome 27"/>
</dbReference>